<dbReference type="InterPro" id="IPR005821">
    <property type="entry name" value="Ion_trans_dom"/>
</dbReference>
<feature type="transmembrane region" description="Helical" evidence="9">
    <location>
        <begin position="506"/>
        <end position="524"/>
    </location>
</feature>
<gene>
    <name evidence="11" type="ORF">TTHERM_000686019</name>
</gene>
<keyword evidence="2" id="KW-0813">Transport</keyword>
<dbReference type="AlphaFoldDB" id="W7WXX4"/>
<evidence type="ECO:0000256" key="9">
    <source>
        <dbReference type="SAM" id="Phobius"/>
    </source>
</evidence>
<dbReference type="InterPro" id="IPR051413">
    <property type="entry name" value="K/Na_HCN_channel"/>
</dbReference>
<keyword evidence="7" id="KW-0175">Coiled coil</keyword>
<evidence type="ECO:0000256" key="5">
    <source>
        <dbReference type="ARBA" id="ARBA00023065"/>
    </source>
</evidence>
<dbReference type="PANTHER" id="PTHR45689:SF5">
    <property type="entry name" value="I[[H]] CHANNEL, ISOFORM E"/>
    <property type="match status" value="1"/>
</dbReference>
<accession>W7WXX4</accession>
<dbReference type="GO" id="GO:0035725">
    <property type="term" value="P:sodium ion transmembrane transport"/>
    <property type="evidence" value="ECO:0007669"/>
    <property type="project" value="TreeGrafter"/>
</dbReference>
<feature type="transmembrane region" description="Helical" evidence="9">
    <location>
        <begin position="449"/>
        <end position="474"/>
    </location>
</feature>
<dbReference type="GO" id="GO:0003254">
    <property type="term" value="P:regulation of membrane depolarization"/>
    <property type="evidence" value="ECO:0007669"/>
    <property type="project" value="TreeGrafter"/>
</dbReference>
<keyword evidence="12" id="KW-1185">Reference proteome</keyword>
<dbReference type="Gene3D" id="2.60.120.10">
    <property type="entry name" value="Jelly Rolls"/>
    <property type="match status" value="1"/>
</dbReference>
<feature type="transmembrane region" description="Helical" evidence="9">
    <location>
        <begin position="360"/>
        <end position="378"/>
    </location>
</feature>
<dbReference type="SUPFAM" id="SSF81324">
    <property type="entry name" value="Voltage-gated potassium channels"/>
    <property type="match status" value="1"/>
</dbReference>
<dbReference type="Pfam" id="PF00520">
    <property type="entry name" value="Ion_trans"/>
    <property type="match status" value="1"/>
</dbReference>
<keyword evidence="5" id="KW-0406">Ion transport</keyword>
<keyword evidence="3 9" id="KW-0812">Transmembrane</keyword>
<feature type="domain" description="Ion transport" evidence="10">
    <location>
        <begin position="326"/>
        <end position="560"/>
    </location>
</feature>
<evidence type="ECO:0000256" key="1">
    <source>
        <dbReference type="ARBA" id="ARBA00004141"/>
    </source>
</evidence>
<dbReference type="GeneID" id="24440200"/>
<feature type="transmembrane region" description="Helical" evidence="9">
    <location>
        <begin position="403"/>
        <end position="428"/>
    </location>
</feature>
<dbReference type="InParanoid" id="W7WXX4"/>
<organism evidence="11 12">
    <name type="scientific">Tetrahymena thermophila (strain SB210)</name>
    <dbReference type="NCBI Taxonomy" id="312017"/>
    <lineage>
        <taxon>Eukaryota</taxon>
        <taxon>Sar</taxon>
        <taxon>Alveolata</taxon>
        <taxon>Ciliophora</taxon>
        <taxon>Intramacronucleata</taxon>
        <taxon>Oligohymenophorea</taxon>
        <taxon>Hymenostomatida</taxon>
        <taxon>Tetrahymenina</taxon>
        <taxon>Tetrahymenidae</taxon>
        <taxon>Tetrahymena</taxon>
    </lineage>
</organism>
<dbReference type="Proteomes" id="UP000009168">
    <property type="component" value="Unassembled WGS sequence"/>
</dbReference>
<evidence type="ECO:0000256" key="7">
    <source>
        <dbReference type="SAM" id="Coils"/>
    </source>
</evidence>
<evidence type="ECO:0000313" key="11">
    <source>
        <dbReference type="EMBL" id="EWS71700.1"/>
    </source>
</evidence>
<evidence type="ECO:0000313" key="12">
    <source>
        <dbReference type="Proteomes" id="UP000009168"/>
    </source>
</evidence>
<name>W7WXX4_TETTS</name>
<evidence type="ECO:0000256" key="8">
    <source>
        <dbReference type="SAM" id="MobiDB-lite"/>
    </source>
</evidence>
<feature type="compositionally biased region" description="Polar residues" evidence="8">
    <location>
        <begin position="993"/>
        <end position="1009"/>
    </location>
</feature>
<dbReference type="OrthoDB" id="426293at2759"/>
<dbReference type="Gene3D" id="1.10.287.630">
    <property type="entry name" value="Helix hairpin bin"/>
    <property type="match status" value="1"/>
</dbReference>
<sequence>MQLSEAICQNQKQFAENYSEKMESSNENSNILSLKEFRFAQWPNNFDIRQGDQKRQQWLVQDNFHQKSYIHSSSSIDEIEENVDKLKSQYIFQQVNPLENTNITKSQDNFSKVPLKLDTTISNIDSFSKQQKSLDAVSMNSQIKRGKNTMYNQQKEDLIVDIQQKRQKTKKTEEMKRTSYNKNSNNLQEQLDQQFIQKEKVNKDKIWLTRFFYILFFVNRFLFRSKKKLIYFRPNQLKGNQINAINDITYQPNKDHENKKTNKDNIFRSKFKIIRRIRILYLIFRKKIKIFIVPFQNLKNSFLYTLRKVLDPIPVIMPFQNISWGWDLIIMVFILINCIKIPFELSFNNQVVSIDDITQASRFIFFFEFFMMFNTAYYENGVLEKQRSKIFFHVIKNRLFFEVFAYLCLWLNPFGVSFFRIFFLLKFFQFYDIIEKLAETFQLSYKYNFVVNLVALFIEVVFLCHLFACIWYSIGNYQVQQGMTPNWIQKYSTSDNNQYQQYIDSIYFSVITIGTIGFGDIVPVSSIEKGCLTCMAVFSCGIFAYILSNIQNVYREFQMKQEGYVNKLSELNNYMFNREVNPTLQQMARKYLKYVHDQGFQQGVKPCDTLNSLSISLREEIKEDIFKKSIKSIPYLQCFSQQLRSQLSRKMIELNYGPDEFIMKSGSNQPPRLYYILKGQVEVGLDKGFKFGCQLTNNLDKNKPFSIYKQNDSLGLFEFVSQSQICMTNAKSIGVTTVHILDLQDFLDAINQNGTDKEIYCQQKDMVNLYKCYENVNLFCYSCKSSQHLIKDCPIFFYKPNKYRIINDFNKQIEKSKKELRKKSNNRYNSLAIVKEVEKDIQDFCYENETFIDTMFQSLSNIDEDEDENNYTIERNELPQSEIAPQLSFLSPITIKNEQGQKFFNKSLFTQKDSSQIEDEQINSTNQLQEKIHEINQKNLFDMKDKFDKQDKDNQYDLQQQQLHNDSNNHLKRNLAKNTIFKSSRNKTDLIEPNSQQNSSKTNQRQSVPNIIDKQNIFQNHKEDKEGRIQNKQHGSSRKIDSQQSLKTTTRTVKRQTVRLSQIQNVLNQLSNQINQNDKNKQEEGNEEILTDTLRIYNHYMVHTNVGIILMQFNQYQQKKIYQKHLKHIEVASLILSKKHRSVLIKN</sequence>
<evidence type="ECO:0000259" key="10">
    <source>
        <dbReference type="Pfam" id="PF00520"/>
    </source>
</evidence>
<dbReference type="InterPro" id="IPR000595">
    <property type="entry name" value="cNMP-bd_dom"/>
</dbReference>
<dbReference type="Gene3D" id="1.10.287.70">
    <property type="match status" value="1"/>
</dbReference>
<proteinExistence type="predicted"/>
<evidence type="ECO:0000256" key="4">
    <source>
        <dbReference type="ARBA" id="ARBA00022989"/>
    </source>
</evidence>
<reference evidence="12" key="1">
    <citation type="journal article" date="2006" name="PLoS Biol.">
        <title>Macronuclear genome sequence of the ciliate Tetrahymena thermophila, a model eukaryote.</title>
        <authorList>
            <person name="Eisen J.A."/>
            <person name="Coyne R.S."/>
            <person name="Wu M."/>
            <person name="Wu D."/>
            <person name="Thiagarajan M."/>
            <person name="Wortman J.R."/>
            <person name="Badger J.H."/>
            <person name="Ren Q."/>
            <person name="Amedeo P."/>
            <person name="Jones K.M."/>
            <person name="Tallon L.J."/>
            <person name="Delcher A.L."/>
            <person name="Salzberg S.L."/>
            <person name="Silva J.C."/>
            <person name="Haas B.J."/>
            <person name="Majoros W.H."/>
            <person name="Farzad M."/>
            <person name="Carlton J.M."/>
            <person name="Smith R.K. Jr."/>
            <person name="Garg J."/>
            <person name="Pearlman R.E."/>
            <person name="Karrer K.M."/>
            <person name="Sun L."/>
            <person name="Manning G."/>
            <person name="Elde N.C."/>
            <person name="Turkewitz A.P."/>
            <person name="Asai D.J."/>
            <person name="Wilkes D.E."/>
            <person name="Wang Y."/>
            <person name="Cai H."/>
            <person name="Collins K."/>
            <person name="Stewart B.A."/>
            <person name="Lee S.R."/>
            <person name="Wilamowska K."/>
            <person name="Weinberg Z."/>
            <person name="Ruzzo W.L."/>
            <person name="Wloga D."/>
            <person name="Gaertig J."/>
            <person name="Frankel J."/>
            <person name="Tsao C.-C."/>
            <person name="Gorovsky M.A."/>
            <person name="Keeling P.J."/>
            <person name="Waller R.F."/>
            <person name="Patron N.J."/>
            <person name="Cherry J.M."/>
            <person name="Stover N.A."/>
            <person name="Krieger C.J."/>
            <person name="del Toro C."/>
            <person name="Ryder H.F."/>
            <person name="Williamson S.C."/>
            <person name="Barbeau R.A."/>
            <person name="Hamilton E.P."/>
            <person name="Orias E."/>
        </authorList>
    </citation>
    <scope>NUCLEOTIDE SEQUENCE [LARGE SCALE GENOMIC DNA]</scope>
    <source>
        <strain evidence="12">SB210</strain>
    </source>
</reference>
<feature type="coiled-coil region" evidence="7">
    <location>
        <begin position="1053"/>
        <end position="1087"/>
    </location>
</feature>
<dbReference type="InterPro" id="IPR018490">
    <property type="entry name" value="cNMP-bd_dom_sf"/>
</dbReference>
<comment type="subcellular location">
    <subcellularLocation>
        <location evidence="1">Membrane</location>
        <topology evidence="1">Multi-pass membrane protein</topology>
    </subcellularLocation>
</comment>
<evidence type="ECO:0000256" key="6">
    <source>
        <dbReference type="ARBA" id="ARBA00023136"/>
    </source>
</evidence>
<protein>
    <submittedName>
        <fullName evidence="11">Cation channel family protein</fullName>
    </submittedName>
</protein>
<dbReference type="InterPro" id="IPR014710">
    <property type="entry name" value="RmlC-like_jellyroll"/>
</dbReference>
<dbReference type="GO" id="GO:0098855">
    <property type="term" value="C:HCN channel complex"/>
    <property type="evidence" value="ECO:0007669"/>
    <property type="project" value="TreeGrafter"/>
</dbReference>
<feature type="compositionally biased region" description="Basic and acidic residues" evidence="8">
    <location>
        <begin position="1020"/>
        <end position="1029"/>
    </location>
</feature>
<keyword evidence="4 9" id="KW-1133">Transmembrane helix</keyword>
<dbReference type="GO" id="GO:0005249">
    <property type="term" value="F:voltage-gated potassium channel activity"/>
    <property type="evidence" value="ECO:0007669"/>
    <property type="project" value="TreeGrafter"/>
</dbReference>
<dbReference type="EMBL" id="GG662435">
    <property type="protein sequence ID" value="EWS71700.1"/>
    <property type="molecule type" value="Genomic_DNA"/>
</dbReference>
<feature type="transmembrane region" description="Helical" evidence="9">
    <location>
        <begin position="315"/>
        <end position="339"/>
    </location>
</feature>
<keyword evidence="6 9" id="KW-0472">Membrane</keyword>
<feature type="region of interest" description="Disordered" evidence="8">
    <location>
        <begin position="979"/>
        <end position="1053"/>
    </location>
</feature>
<feature type="transmembrane region" description="Helical" evidence="9">
    <location>
        <begin position="206"/>
        <end position="223"/>
    </location>
</feature>
<dbReference type="KEGG" id="tet:TTHERM_000686019"/>
<evidence type="ECO:0000256" key="2">
    <source>
        <dbReference type="ARBA" id="ARBA00022448"/>
    </source>
</evidence>
<dbReference type="CDD" id="cd00038">
    <property type="entry name" value="CAP_ED"/>
    <property type="match status" value="1"/>
</dbReference>
<dbReference type="SUPFAM" id="SSF51206">
    <property type="entry name" value="cAMP-binding domain-like"/>
    <property type="match status" value="1"/>
</dbReference>
<feature type="coiled-coil region" evidence="7">
    <location>
        <begin position="152"/>
        <end position="204"/>
    </location>
</feature>
<dbReference type="RefSeq" id="XP_012655772.1">
    <property type="nucleotide sequence ID" value="XM_012800318.1"/>
</dbReference>
<evidence type="ECO:0000256" key="3">
    <source>
        <dbReference type="ARBA" id="ARBA00022692"/>
    </source>
</evidence>
<dbReference type="PANTHER" id="PTHR45689">
    <property type="entry name" value="I[[H]] CHANNEL, ISOFORM E"/>
    <property type="match status" value="1"/>
</dbReference>